<dbReference type="InterPro" id="IPR031327">
    <property type="entry name" value="MCM"/>
</dbReference>
<proteinExistence type="inferred from homology"/>
<keyword evidence="12" id="KW-0469">Meiosis</keyword>
<evidence type="ECO:0000256" key="13">
    <source>
        <dbReference type="ARBA" id="ARBA00042306"/>
    </source>
</evidence>
<dbReference type="PANTHER" id="PTHR11630:SF47">
    <property type="entry name" value="DNA HELICASE MCM8"/>
    <property type="match status" value="1"/>
</dbReference>
<keyword evidence="6" id="KW-0378">Hydrolase</keyword>
<dbReference type="PANTHER" id="PTHR11630">
    <property type="entry name" value="DNA REPLICATION LICENSING FACTOR MCM FAMILY MEMBER"/>
    <property type="match status" value="1"/>
</dbReference>
<dbReference type="GO" id="GO:0016787">
    <property type="term" value="F:hydrolase activity"/>
    <property type="evidence" value="ECO:0007669"/>
    <property type="project" value="UniProtKB-KW"/>
</dbReference>
<evidence type="ECO:0000259" key="16">
    <source>
        <dbReference type="Pfam" id="PF17207"/>
    </source>
</evidence>
<evidence type="ECO:0000256" key="5">
    <source>
        <dbReference type="ARBA" id="ARBA00022763"/>
    </source>
</evidence>
<protein>
    <recommendedName>
        <fullName evidence="15">Probable DNA helicase MCM8</fullName>
        <ecNumber evidence="3">3.6.4.12</ecNumber>
    </recommendedName>
    <alternativeName>
        <fullName evidence="13">Minichromosome maintenance 8</fullName>
    </alternativeName>
</protein>
<keyword evidence="11" id="KW-0539">Nucleus</keyword>
<dbReference type="GO" id="GO:0017116">
    <property type="term" value="F:single-stranded DNA helicase activity"/>
    <property type="evidence" value="ECO:0007669"/>
    <property type="project" value="TreeGrafter"/>
</dbReference>
<evidence type="ECO:0000313" key="17">
    <source>
        <dbReference type="EMBL" id="EPS64799.1"/>
    </source>
</evidence>
<feature type="non-terminal residue" evidence="17">
    <location>
        <position position="1"/>
    </location>
</feature>
<comment type="similarity">
    <text evidence="2">Belongs to the MCM family.</text>
</comment>
<reference evidence="17 18" key="1">
    <citation type="journal article" date="2013" name="BMC Genomics">
        <title>The miniature genome of a carnivorous plant Genlisea aurea contains a low number of genes and short non-coding sequences.</title>
        <authorList>
            <person name="Leushkin E.V."/>
            <person name="Sutormin R.A."/>
            <person name="Nabieva E.R."/>
            <person name="Penin A.A."/>
            <person name="Kondrashov A.S."/>
            <person name="Logacheva M.D."/>
        </authorList>
    </citation>
    <scope>NUCLEOTIDE SEQUENCE [LARGE SCALE GENOMIC DNA]</scope>
</reference>
<sequence>RILAVYFQDIGADKTEFRLRLASGLIQLFSSPHCRPFIDQVKEKDGFHVFQLDLEKFRKLCDFEEFYAALEENPKDALLCMSAALHKVLFGKDNALEYDAKINIRLHNYQESMIALKNLKAAYIDRLVSVMGTVVKVSTVRPLVMQMGFSCAKCGTNITCSFPDGKFSPPSKCDMQACKSRNFNPLRSTAVAIDFQKIR</sequence>
<dbReference type="Proteomes" id="UP000015453">
    <property type="component" value="Unassembled WGS sequence"/>
</dbReference>
<dbReference type="Gene3D" id="2.40.50.140">
    <property type="entry name" value="Nucleic acid-binding proteins"/>
    <property type="match status" value="1"/>
</dbReference>
<evidence type="ECO:0000256" key="11">
    <source>
        <dbReference type="ARBA" id="ARBA00023242"/>
    </source>
</evidence>
<feature type="non-terminal residue" evidence="17">
    <location>
        <position position="199"/>
    </location>
</feature>
<evidence type="ECO:0000256" key="15">
    <source>
        <dbReference type="ARBA" id="ARBA00069556"/>
    </source>
</evidence>
<dbReference type="InterPro" id="IPR012340">
    <property type="entry name" value="NA-bd_OB-fold"/>
</dbReference>
<dbReference type="InterPro" id="IPR033762">
    <property type="entry name" value="MCM_OB"/>
</dbReference>
<keyword evidence="5" id="KW-0227">DNA damage</keyword>
<dbReference type="GO" id="GO:0000724">
    <property type="term" value="P:double-strand break repair via homologous recombination"/>
    <property type="evidence" value="ECO:0007669"/>
    <property type="project" value="UniProtKB-ARBA"/>
</dbReference>
<evidence type="ECO:0000256" key="7">
    <source>
        <dbReference type="ARBA" id="ARBA00022806"/>
    </source>
</evidence>
<dbReference type="GO" id="GO:0005524">
    <property type="term" value="F:ATP binding"/>
    <property type="evidence" value="ECO:0007669"/>
    <property type="project" value="UniProtKB-KW"/>
</dbReference>
<keyword evidence="9" id="KW-0238">DNA-binding</keyword>
<gene>
    <name evidence="17" type="ORF">M569_09981</name>
</gene>
<evidence type="ECO:0000256" key="3">
    <source>
        <dbReference type="ARBA" id="ARBA00012551"/>
    </source>
</evidence>
<evidence type="ECO:0000256" key="2">
    <source>
        <dbReference type="ARBA" id="ARBA00008010"/>
    </source>
</evidence>
<comment type="catalytic activity">
    <reaction evidence="14">
        <text>ATP + H2O = ADP + phosphate + H(+)</text>
        <dbReference type="Rhea" id="RHEA:13065"/>
        <dbReference type="ChEBI" id="CHEBI:15377"/>
        <dbReference type="ChEBI" id="CHEBI:15378"/>
        <dbReference type="ChEBI" id="CHEBI:30616"/>
        <dbReference type="ChEBI" id="CHEBI:43474"/>
        <dbReference type="ChEBI" id="CHEBI:456216"/>
        <dbReference type="EC" id="3.6.4.12"/>
    </reaction>
</comment>
<evidence type="ECO:0000256" key="8">
    <source>
        <dbReference type="ARBA" id="ARBA00022840"/>
    </source>
</evidence>
<dbReference type="Gene3D" id="2.20.28.10">
    <property type="match status" value="1"/>
</dbReference>
<dbReference type="AlphaFoldDB" id="S8CCV4"/>
<feature type="domain" description="MCM OB" evidence="16">
    <location>
        <begin position="116"/>
        <end position="199"/>
    </location>
</feature>
<evidence type="ECO:0000256" key="6">
    <source>
        <dbReference type="ARBA" id="ARBA00022801"/>
    </source>
</evidence>
<evidence type="ECO:0000256" key="14">
    <source>
        <dbReference type="ARBA" id="ARBA00047995"/>
    </source>
</evidence>
<dbReference type="SUPFAM" id="SSF50249">
    <property type="entry name" value="Nucleic acid-binding proteins"/>
    <property type="match status" value="1"/>
</dbReference>
<dbReference type="FunFam" id="2.20.28.10:FF:000007">
    <property type="entry name" value="DNA helicase MCM8 isoform X1"/>
    <property type="match status" value="1"/>
</dbReference>
<evidence type="ECO:0000256" key="12">
    <source>
        <dbReference type="ARBA" id="ARBA00023254"/>
    </source>
</evidence>
<keyword evidence="8" id="KW-0067">ATP-binding</keyword>
<keyword evidence="7" id="KW-0347">Helicase</keyword>
<dbReference type="GO" id="GO:0042555">
    <property type="term" value="C:MCM complex"/>
    <property type="evidence" value="ECO:0007669"/>
    <property type="project" value="TreeGrafter"/>
</dbReference>
<dbReference type="EMBL" id="AUSU01004611">
    <property type="protein sequence ID" value="EPS64799.1"/>
    <property type="molecule type" value="Genomic_DNA"/>
</dbReference>
<dbReference type="Pfam" id="PF17207">
    <property type="entry name" value="MCM_OB"/>
    <property type="match status" value="1"/>
</dbReference>
<keyword evidence="4" id="KW-0547">Nucleotide-binding</keyword>
<name>S8CCV4_9LAMI</name>
<organism evidence="17 18">
    <name type="scientific">Genlisea aurea</name>
    <dbReference type="NCBI Taxonomy" id="192259"/>
    <lineage>
        <taxon>Eukaryota</taxon>
        <taxon>Viridiplantae</taxon>
        <taxon>Streptophyta</taxon>
        <taxon>Embryophyta</taxon>
        <taxon>Tracheophyta</taxon>
        <taxon>Spermatophyta</taxon>
        <taxon>Magnoliopsida</taxon>
        <taxon>eudicotyledons</taxon>
        <taxon>Gunneridae</taxon>
        <taxon>Pentapetalae</taxon>
        <taxon>asterids</taxon>
        <taxon>lamiids</taxon>
        <taxon>Lamiales</taxon>
        <taxon>Lentibulariaceae</taxon>
        <taxon>Genlisea</taxon>
    </lineage>
</organism>
<evidence type="ECO:0000256" key="9">
    <source>
        <dbReference type="ARBA" id="ARBA00023125"/>
    </source>
</evidence>
<comment type="caution">
    <text evidence="17">The sequence shown here is derived from an EMBL/GenBank/DDBJ whole genome shotgun (WGS) entry which is preliminary data.</text>
</comment>
<dbReference type="OrthoDB" id="422555at2759"/>
<comment type="subcellular location">
    <subcellularLocation>
        <location evidence="1">Nucleus</location>
    </subcellularLocation>
</comment>
<evidence type="ECO:0000256" key="10">
    <source>
        <dbReference type="ARBA" id="ARBA00023204"/>
    </source>
</evidence>
<accession>S8CCV4</accession>
<keyword evidence="18" id="KW-1185">Reference proteome</keyword>
<dbReference type="GO" id="GO:0051321">
    <property type="term" value="P:meiotic cell cycle"/>
    <property type="evidence" value="ECO:0007669"/>
    <property type="project" value="UniProtKB-KW"/>
</dbReference>
<evidence type="ECO:0000313" key="18">
    <source>
        <dbReference type="Proteomes" id="UP000015453"/>
    </source>
</evidence>
<keyword evidence="10" id="KW-0234">DNA repair</keyword>
<dbReference type="GO" id="GO:0003697">
    <property type="term" value="F:single-stranded DNA binding"/>
    <property type="evidence" value="ECO:0007669"/>
    <property type="project" value="TreeGrafter"/>
</dbReference>
<evidence type="ECO:0000256" key="4">
    <source>
        <dbReference type="ARBA" id="ARBA00022741"/>
    </source>
</evidence>
<dbReference type="GO" id="GO:0005634">
    <property type="term" value="C:nucleus"/>
    <property type="evidence" value="ECO:0007669"/>
    <property type="project" value="UniProtKB-SubCell"/>
</dbReference>
<evidence type="ECO:0000256" key="1">
    <source>
        <dbReference type="ARBA" id="ARBA00004123"/>
    </source>
</evidence>
<dbReference type="EC" id="3.6.4.12" evidence="3"/>